<keyword evidence="10" id="KW-1185">Reference proteome</keyword>
<dbReference type="GO" id="GO:0005737">
    <property type="term" value="C:cytoplasm"/>
    <property type="evidence" value="ECO:0007669"/>
    <property type="project" value="InterPro"/>
</dbReference>
<dbReference type="GO" id="GO:0009117">
    <property type="term" value="P:nucleotide metabolic process"/>
    <property type="evidence" value="ECO:0007669"/>
    <property type="project" value="UniProtKB-KW"/>
</dbReference>
<evidence type="ECO:0000256" key="1">
    <source>
        <dbReference type="ARBA" id="ARBA00000815"/>
    </source>
</evidence>
<dbReference type="EMBL" id="QKYT01000166">
    <property type="protein sequence ID" value="RIA90943.1"/>
    <property type="molecule type" value="Genomic_DNA"/>
</dbReference>
<evidence type="ECO:0000256" key="7">
    <source>
        <dbReference type="ARBA" id="ARBA00022842"/>
    </source>
</evidence>
<evidence type="ECO:0000256" key="6">
    <source>
        <dbReference type="ARBA" id="ARBA00022801"/>
    </source>
</evidence>
<dbReference type="SFLD" id="SFLDG01128">
    <property type="entry name" value="C1.4:_5'-Nucleotidase_Like"/>
    <property type="match status" value="1"/>
</dbReference>
<dbReference type="PANTHER" id="PTHR13045">
    <property type="entry name" value="5'-NUCLEOTIDASE"/>
    <property type="match status" value="1"/>
</dbReference>
<dbReference type="PANTHER" id="PTHR13045:SF0">
    <property type="entry name" value="7-METHYLGUANOSINE PHOSPHATE-SPECIFIC 5'-NUCLEOTIDASE"/>
    <property type="match status" value="1"/>
</dbReference>
<dbReference type="GO" id="GO:0000287">
    <property type="term" value="F:magnesium ion binding"/>
    <property type="evidence" value="ECO:0007669"/>
    <property type="project" value="InterPro"/>
</dbReference>
<proteinExistence type="inferred from homology"/>
<dbReference type="FunFam" id="1.10.150.340:FF:000001">
    <property type="entry name" value="Cytosolic 5-nucleotidase 3-like"/>
    <property type="match status" value="1"/>
</dbReference>
<name>A0A397SY91_9GLOM</name>
<keyword evidence="4" id="KW-0479">Metal-binding</keyword>
<dbReference type="NCBIfam" id="TIGR01544">
    <property type="entry name" value="HAD-SF-IE"/>
    <property type="match status" value="1"/>
</dbReference>
<evidence type="ECO:0000256" key="4">
    <source>
        <dbReference type="ARBA" id="ARBA00022723"/>
    </source>
</evidence>
<evidence type="ECO:0000313" key="9">
    <source>
        <dbReference type="EMBL" id="RIA90943.1"/>
    </source>
</evidence>
<comment type="similarity">
    <text evidence="2">Belongs to the pyrimidine 5'-nucleotidase family.</text>
</comment>
<accession>A0A397SY91</accession>
<dbReference type="GO" id="GO:0000166">
    <property type="term" value="F:nucleotide binding"/>
    <property type="evidence" value="ECO:0007669"/>
    <property type="project" value="UniProtKB-KW"/>
</dbReference>
<dbReference type="InterPro" id="IPR006434">
    <property type="entry name" value="Pyrimidine_nucleotidase_eu"/>
</dbReference>
<dbReference type="SFLD" id="SFLDS00003">
    <property type="entry name" value="Haloacid_Dehalogenase"/>
    <property type="match status" value="1"/>
</dbReference>
<dbReference type="STRING" id="658196.A0A397SY91"/>
<keyword evidence="5" id="KW-0547">Nucleotide-binding</keyword>
<dbReference type="EC" id="3.1.3.5" evidence="3"/>
<dbReference type="GO" id="GO:0008253">
    <property type="term" value="F:5'-nucleotidase activity"/>
    <property type="evidence" value="ECO:0007669"/>
    <property type="project" value="UniProtKB-EC"/>
</dbReference>
<keyword evidence="6" id="KW-0378">Hydrolase</keyword>
<comment type="catalytic activity">
    <reaction evidence="1">
        <text>a ribonucleoside 5'-phosphate + H2O = a ribonucleoside + phosphate</text>
        <dbReference type="Rhea" id="RHEA:12484"/>
        <dbReference type="ChEBI" id="CHEBI:15377"/>
        <dbReference type="ChEBI" id="CHEBI:18254"/>
        <dbReference type="ChEBI" id="CHEBI:43474"/>
        <dbReference type="ChEBI" id="CHEBI:58043"/>
        <dbReference type="EC" id="3.1.3.5"/>
    </reaction>
</comment>
<sequence>MPPSSNIRQLLDSIQKIAKVHNTEVTAKKIDKILKEGFGNLHVICDFDGTITKYYKNKDKKERSPSSHVILSLSSRLTSEFKEKTQALCDKYYPIEVDNSLTLEQKIPYMVEWWEQAHELIINQNIKKDDFAAIVSETPMNIREGLKELIDKCKEKNVPFLIFSAGLRNVIEEALTKENLYHKENMHIVSNKMDFNPETGICDKFVAPLIHVFNKSEITIKDSPYHQTIEDRRNVILLGDSVGDLQMSRGIEHDICLNIGFLNYIDDDLLNSYLKIFDIVVLDDGPMDVVNMILQTIEH</sequence>
<dbReference type="AlphaFoldDB" id="A0A397SY91"/>
<keyword evidence="8" id="KW-0546">Nucleotide metabolism</keyword>
<dbReference type="Proteomes" id="UP000265703">
    <property type="component" value="Unassembled WGS sequence"/>
</dbReference>
<dbReference type="Pfam" id="PF05822">
    <property type="entry name" value="UMPH-1"/>
    <property type="match status" value="1"/>
</dbReference>
<evidence type="ECO:0000313" key="10">
    <source>
        <dbReference type="Proteomes" id="UP000265703"/>
    </source>
</evidence>
<comment type="caution">
    <text evidence="9">The sequence shown here is derived from an EMBL/GenBank/DDBJ whole genome shotgun (WGS) entry which is preliminary data.</text>
</comment>
<dbReference type="InterPro" id="IPR036412">
    <property type="entry name" value="HAD-like_sf"/>
</dbReference>
<dbReference type="OrthoDB" id="10014216at2759"/>
<dbReference type="Gene3D" id="1.10.150.340">
    <property type="entry name" value="Pyrimidine 5'-nucleotidase (UMPH-1), N-terminal domain"/>
    <property type="match status" value="1"/>
</dbReference>
<dbReference type="InterPro" id="IPR023214">
    <property type="entry name" value="HAD_sf"/>
</dbReference>
<dbReference type="SUPFAM" id="SSF56784">
    <property type="entry name" value="HAD-like"/>
    <property type="match status" value="1"/>
</dbReference>
<keyword evidence="7" id="KW-0460">Magnesium</keyword>
<gene>
    <name evidence="9" type="ORF">C1645_768668</name>
</gene>
<evidence type="ECO:0000256" key="2">
    <source>
        <dbReference type="ARBA" id="ARBA00008389"/>
    </source>
</evidence>
<evidence type="ECO:0000256" key="5">
    <source>
        <dbReference type="ARBA" id="ARBA00022741"/>
    </source>
</evidence>
<reference evidence="9 10" key="1">
    <citation type="submission" date="2018-06" db="EMBL/GenBank/DDBJ databases">
        <title>Comparative genomics reveals the genomic features of Rhizophagus irregularis, R. cerebriforme, R. diaphanum and Gigaspora rosea, and their symbiotic lifestyle signature.</title>
        <authorList>
            <person name="Morin E."/>
            <person name="San Clemente H."/>
            <person name="Chen E.C.H."/>
            <person name="De La Providencia I."/>
            <person name="Hainaut M."/>
            <person name="Kuo A."/>
            <person name="Kohler A."/>
            <person name="Murat C."/>
            <person name="Tang N."/>
            <person name="Roy S."/>
            <person name="Loubradou J."/>
            <person name="Henrissat B."/>
            <person name="Grigoriev I.V."/>
            <person name="Corradi N."/>
            <person name="Roux C."/>
            <person name="Martin F.M."/>
        </authorList>
    </citation>
    <scope>NUCLEOTIDE SEQUENCE [LARGE SCALE GENOMIC DNA]</scope>
    <source>
        <strain evidence="9 10">DAOM 227022</strain>
    </source>
</reference>
<evidence type="ECO:0000256" key="8">
    <source>
        <dbReference type="ARBA" id="ARBA00023080"/>
    </source>
</evidence>
<evidence type="ECO:0000256" key="3">
    <source>
        <dbReference type="ARBA" id="ARBA00012643"/>
    </source>
</evidence>
<dbReference type="Gene3D" id="3.40.50.1000">
    <property type="entry name" value="HAD superfamily/HAD-like"/>
    <property type="match status" value="1"/>
</dbReference>
<organism evidence="9 10">
    <name type="scientific">Glomus cerebriforme</name>
    <dbReference type="NCBI Taxonomy" id="658196"/>
    <lineage>
        <taxon>Eukaryota</taxon>
        <taxon>Fungi</taxon>
        <taxon>Fungi incertae sedis</taxon>
        <taxon>Mucoromycota</taxon>
        <taxon>Glomeromycotina</taxon>
        <taxon>Glomeromycetes</taxon>
        <taxon>Glomerales</taxon>
        <taxon>Glomeraceae</taxon>
        <taxon>Glomus</taxon>
    </lineage>
</organism>
<protein>
    <recommendedName>
        <fullName evidence="3">5'-nucleotidase</fullName>
        <ecNumber evidence="3">3.1.3.5</ecNumber>
    </recommendedName>
</protein>